<dbReference type="Proteomes" id="UP000669239">
    <property type="component" value="Unassembled WGS sequence"/>
</dbReference>
<keyword evidence="3" id="KW-1185">Reference proteome</keyword>
<dbReference type="EMBL" id="JAKNGE010000014">
    <property type="protein sequence ID" value="MCG4746366.1"/>
    <property type="molecule type" value="Genomic_DNA"/>
</dbReference>
<accession>A0AAW5BYP9</accession>
<comment type="caution">
    <text evidence="1">The sequence shown here is derived from an EMBL/GenBank/DDBJ whole genome shotgun (WGS) entry which is preliminary data.</text>
</comment>
<dbReference type="EMBL" id="JAAITT010000103">
    <property type="protein sequence ID" value="NSJ52723.1"/>
    <property type="molecule type" value="Genomic_DNA"/>
</dbReference>
<gene>
    <name evidence="2" type="ORF">G5B36_29250</name>
    <name evidence="1" type="ORF">L0N08_13160</name>
</gene>
<sequence>MIENEDAGKDRTCQIYPFAGLTARFVIDIAVIHITVIDIAVIDIAVIKAICRLFKTDQGNPGHCRNCTMNGRLAERQITYYFDGLNISLSRLKRREKVIILSCWIEWK</sequence>
<proteinExistence type="predicted"/>
<reference evidence="2" key="2">
    <citation type="submission" date="2020-02" db="EMBL/GenBank/DDBJ databases">
        <authorList>
            <person name="Littmann E."/>
            <person name="Sorbara M."/>
        </authorList>
    </citation>
    <scope>NUCLEOTIDE SEQUENCE</scope>
    <source>
        <strain evidence="2">MSK.1.17</strain>
    </source>
</reference>
<evidence type="ECO:0000313" key="2">
    <source>
        <dbReference type="EMBL" id="NSJ52723.1"/>
    </source>
</evidence>
<reference evidence="1" key="3">
    <citation type="submission" date="2022-01" db="EMBL/GenBank/DDBJ databases">
        <title>Collection of gut derived symbiotic bacterial strains cultured from healthy donors.</title>
        <authorList>
            <person name="Lin H."/>
            <person name="Kohout C."/>
            <person name="Waligurski E."/>
            <person name="Pamer E.G."/>
        </authorList>
    </citation>
    <scope>NUCLEOTIDE SEQUENCE</scope>
    <source>
        <strain evidence="1">DFI.6.55</strain>
    </source>
</reference>
<dbReference type="RefSeq" id="WP_147325766.1">
    <property type="nucleotide sequence ID" value="NZ_BAABZL010000001.1"/>
</dbReference>
<name>A0AAW5BYP9_9FIRM</name>
<dbReference type="Proteomes" id="UP001299608">
    <property type="component" value="Unassembled WGS sequence"/>
</dbReference>
<reference evidence="2 3" key="1">
    <citation type="journal article" date="2020" name="Cell Host Microbe">
        <title>Functional and Genomic Variation between Human-Derived Isolates of Lachnospiraceae Reveals Inter- and Intra-Species Diversity.</title>
        <authorList>
            <person name="Sorbara M.T."/>
            <person name="Littmann E.R."/>
            <person name="Fontana E."/>
            <person name="Moody T.U."/>
            <person name="Kohout C.E."/>
            <person name="Gjonbalaj M."/>
            <person name="Eaton V."/>
            <person name="Seok R."/>
            <person name="Leiner I.M."/>
            <person name="Pamer E.G."/>
        </authorList>
    </citation>
    <scope>NUCLEOTIDE SEQUENCE [LARGE SCALE GENOMIC DNA]</scope>
    <source>
        <strain evidence="2 3">MSK.1.17</strain>
    </source>
</reference>
<organism evidence="1 4">
    <name type="scientific">Enterocloster aldenensis</name>
    <dbReference type="NCBI Taxonomy" id="358742"/>
    <lineage>
        <taxon>Bacteria</taxon>
        <taxon>Bacillati</taxon>
        <taxon>Bacillota</taxon>
        <taxon>Clostridia</taxon>
        <taxon>Lachnospirales</taxon>
        <taxon>Lachnospiraceae</taxon>
        <taxon>Enterocloster</taxon>
    </lineage>
</organism>
<dbReference type="GeneID" id="97204016"/>
<dbReference type="AlphaFoldDB" id="A0AAW5BYP9"/>
<protein>
    <submittedName>
        <fullName evidence="1">Uncharacterized protein</fullName>
    </submittedName>
</protein>
<evidence type="ECO:0000313" key="3">
    <source>
        <dbReference type="Proteomes" id="UP000669239"/>
    </source>
</evidence>
<evidence type="ECO:0000313" key="4">
    <source>
        <dbReference type="Proteomes" id="UP001299608"/>
    </source>
</evidence>
<evidence type="ECO:0000313" key="1">
    <source>
        <dbReference type="EMBL" id="MCG4746366.1"/>
    </source>
</evidence>